<dbReference type="AlphaFoldDB" id="A0A9P8RSI0"/>
<keyword evidence="2" id="KW-1185">Reference proteome</keyword>
<sequence>MQWIQPHHYLFVTDGPQQNIVEVERDFSDLEDKIGYYLSHETEAERIADNSAKVFRDRYLTPAAEACYWRKLFRGWAEVSFEPEFYQGTRLSVGGQLELREWRGIPFESYALMQALSWSTS</sequence>
<dbReference type="Proteomes" id="UP000750711">
    <property type="component" value="Unassembled WGS sequence"/>
</dbReference>
<gene>
    <name evidence="1" type="ORF">GP486_001990</name>
</gene>
<accession>A0A9P8RSI0</accession>
<evidence type="ECO:0000313" key="2">
    <source>
        <dbReference type="Proteomes" id="UP000750711"/>
    </source>
</evidence>
<protein>
    <recommendedName>
        <fullName evidence="3">Glycosyl transferase CAP10 domain-containing protein</fullName>
    </recommendedName>
</protein>
<evidence type="ECO:0008006" key="3">
    <source>
        <dbReference type="Google" id="ProtNLM"/>
    </source>
</evidence>
<comment type="caution">
    <text evidence="1">The sequence shown here is derived from an EMBL/GenBank/DDBJ whole genome shotgun (WGS) entry which is preliminary data.</text>
</comment>
<name>A0A9P8RSI0_9PEZI</name>
<proteinExistence type="predicted"/>
<evidence type="ECO:0000313" key="1">
    <source>
        <dbReference type="EMBL" id="KAH0563438.1"/>
    </source>
</evidence>
<organism evidence="1 2">
    <name type="scientific">Trichoglossum hirsutum</name>
    <dbReference type="NCBI Taxonomy" id="265104"/>
    <lineage>
        <taxon>Eukaryota</taxon>
        <taxon>Fungi</taxon>
        <taxon>Dikarya</taxon>
        <taxon>Ascomycota</taxon>
        <taxon>Pezizomycotina</taxon>
        <taxon>Geoglossomycetes</taxon>
        <taxon>Geoglossales</taxon>
        <taxon>Geoglossaceae</taxon>
        <taxon>Trichoglossum</taxon>
    </lineage>
</organism>
<dbReference type="EMBL" id="JAGHQM010000202">
    <property type="protein sequence ID" value="KAH0563438.1"/>
    <property type="molecule type" value="Genomic_DNA"/>
</dbReference>
<reference evidence="1" key="1">
    <citation type="submission" date="2021-03" db="EMBL/GenBank/DDBJ databases">
        <title>Comparative genomics and phylogenomic investigation of the class Geoglossomycetes provide insights into ecological specialization and systematics.</title>
        <authorList>
            <person name="Melie T."/>
            <person name="Pirro S."/>
            <person name="Miller A.N."/>
            <person name="Quandt A."/>
        </authorList>
    </citation>
    <scope>NUCLEOTIDE SEQUENCE</scope>
    <source>
        <strain evidence="1">CAQ_001_2017</strain>
    </source>
</reference>